<dbReference type="PROSITE" id="PS51257">
    <property type="entry name" value="PROKAR_LIPOPROTEIN"/>
    <property type="match status" value="1"/>
</dbReference>
<keyword evidence="2" id="KW-1185">Reference proteome</keyword>
<dbReference type="AlphaFoldDB" id="A0A8J8FA99"/>
<name>A0A8J8FA99_9BACT</name>
<dbReference type="EMBL" id="WHPF01000002">
    <property type="protein sequence ID" value="NNV54251.1"/>
    <property type="molecule type" value="Genomic_DNA"/>
</dbReference>
<evidence type="ECO:0000313" key="2">
    <source>
        <dbReference type="Proteomes" id="UP000598971"/>
    </source>
</evidence>
<proteinExistence type="predicted"/>
<sequence>MKTTRSIFTGLFLLLSSCNPTTDDRKKYIESEPTFFELRNGDWLTNKWIRKPENLLTIHETFKKFGYTKLIPGHLLHDNPLIIQDIYINRPGKQLLDSLELTYNQTYIQGKYYREFWQRRKAEKNDSVVYIIIKDINSAISAGLASQDANASVVNDTLLQLLQIDYQTDSLIKQLATHNFETLRRLGFHQSAYNLLFERYKYQDINWNRDSLAKTLQPSDKFIYPWFQVDTK</sequence>
<protein>
    <submittedName>
        <fullName evidence="1">Uncharacterized protein</fullName>
    </submittedName>
</protein>
<evidence type="ECO:0000313" key="1">
    <source>
        <dbReference type="EMBL" id="NNV54251.1"/>
    </source>
</evidence>
<organism evidence="1 2">
    <name type="scientific">Limnovirga soli</name>
    <dbReference type="NCBI Taxonomy" id="2656915"/>
    <lineage>
        <taxon>Bacteria</taxon>
        <taxon>Pseudomonadati</taxon>
        <taxon>Bacteroidota</taxon>
        <taxon>Chitinophagia</taxon>
        <taxon>Chitinophagales</taxon>
        <taxon>Chitinophagaceae</taxon>
        <taxon>Limnovirga</taxon>
    </lineage>
</organism>
<reference evidence="1" key="1">
    <citation type="submission" date="2019-10" db="EMBL/GenBank/DDBJ databases">
        <title>Draft genome sequence of Panacibacter sp. KCS-6.</title>
        <authorList>
            <person name="Yim K.J."/>
        </authorList>
    </citation>
    <scope>NUCLEOTIDE SEQUENCE</scope>
    <source>
        <strain evidence="1">KCS-6</strain>
    </source>
</reference>
<accession>A0A8J8FA99</accession>
<comment type="caution">
    <text evidence="1">The sequence shown here is derived from an EMBL/GenBank/DDBJ whole genome shotgun (WGS) entry which is preliminary data.</text>
</comment>
<dbReference type="Proteomes" id="UP000598971">
    <property type="component" value="Unassembled WGS sequence"/>
</dbReference>
<gene>
    <name evidence="1" type="ORF">GD597_02185</name>
</gene>
<dbReference type="RefSeq" id="WP_171606180.1">
    <property type="nucleotide sequence ID" value="NZ_WHPF01000002.1"/>
</dbReference>